<dbReference type="GO" id="GO:0046872">
    <property type="term" value="F:metal ion binding"/>
    <property type="evidence" value="ECO:0007669"/>
    <property type="project" value="UniProtKB-KW"/>
</dbReference>
<accession>A0A285NIH0</accession>
<gene>
    <name evidence="10" type="ORF">SAMN06265368_1191</name>
</gene>
<keyword evidence="4" id="KW-0677">Repeat</keyword>
<dbReference type="PANTHER" id="PTHR30176">
    <property type="entry name" value="FERREDOXIN-TYPE PROTEIN NAPH"/>
    <property type="match status" value="1"/>
</dbReference>
<evidence type="ECO:0000256" key="7">
    <source>
        <dbReference type="ARBA" id="ARBA00023014"/>
    </source>
</evidence>
<proteinExistence type="predicted"/>
<dbReference type="PANTHER" id="PTHR30176:SF3">
    <property type="entry name" value="FERREDOXIN-TYPE PROTEIN NAPH"/>
    <property type="match status" value="1"/>
</dbReference>
<dbReference type="NCBIfam" id="NF007013">
    <property type="entry name" value="PRK09477.1"/>
    <property type="match status" value="1"/>
</dbReference>
<protein>
    <submittedName>
        <fullName evidence="10">Ferredoxin-type protein NapH</fullName>
    </submittedName>
</protein>
<dbReference type="InterPro" id="IPR017896">
    <property type="entry name" value="4Fe4S_Fe-S-bd"/>
</dbReference>
<dbReference type="SUPFAM" id="SSF54862">
    <property type="entry name" value="4Fe-4S ferredoxins"/>
    <property type="match status" value="1"/>
</dbReference>
<dbReference type="NCBIfam" id="TIGR02163">
    <property type="entry name" value="napH"/>
    <property type="match status" value="1"/>
</dbReference>
<feature type="domain" description="4Fe-4S ferredoxin-type" evidence="9">
    <location>
        <begin position="216"/>
        <end position="246"/>
    </location>
</feature>
<evidence type="ECO:0000313" key="10">
    <source>
        <dbReference type="EMBL" id="SNZ07656.1"/>
    </source>
</evidence>
<feature type="transmembrane region" description="Helical" evidence="8">
    <location>
        <begin position="69"/>
        <end position="98"/>
    </location>
</feature>
<sequence>MKMSLTPGKRAFELHGFWFANRYLIARRLTQVFFIALFLTGPWFGIWIAEGNLASSWTLDFLPLTDPLILIQGLLAGNWPELVAIVGALIVTIAYLLVGGRAYCAWVCPINPITDLAALLRRKLDIKKGWTPKRNLRLYVLAGILITTLISGTLVWELINPITSLHRAILFGTFVGAMASLAIFLFDLFTAQHGWCGHLCPVGAFYGLLGEGSILRVSAVARDRCDDCMDCFAICPEPQVIAPALRGERTGTGPLILSGDCINCGRCLDVCSENVFRFTHRFDQRLQGASLPEDAGQLCQKGG</sequence>
<dbReference type="InterPro" id="IPR017900">
    <property type="entry name" value="4Fe4S_Fe_S_CS"/>
</dbReference>
<dbReference type="InterPro" id="IPR051684">
    <property type="entry name" value="Electron_Trans/Redox"/>
</dbReference>
<evidence type="ECO:0000313" key="11">
    <source>
        <dbReference type="Proteomes" id="UP000219439"/>
    </source>
</evidence>
<feature type="transmembrane region" description="Helical" evidence="8">
    <location>
        <begin position="168"/>
        <end position="189"/>
    </location>
</feature>
<keyword evidence="8" id="KW-0812">Transmembrane</keyword>
<evidence type="ECO:0000259" key="9">
    <source>
        <dbReference type="PROSITE" id="PS51379"/>
    </source>
</evidence>
<feature type="transmembrane region" description="Helical" evidence="8">
    <location>
        <begin position="32"/>
        <end position="49"/>
    </location>
</feature>
<keyword evidence="7" id="KW-0411">Iron-sulfur</keyword>
<reference evidence="10 11" key="1">
    <citation type="submission" date="2017-09" db="EMBL/GenBank/DDBJ databases">
        <authorList>
            <person name="Ehlers B."/>
            <person name="Leendertz F.H."/>
        </authorList>
    </citation>
    <scope>NUCLEOTIDE SEQUENCE [LARGE SCALE GENOMIC DNA]</scope>
    <source>
        <strain evidence="10 11">DSM 18289</strain>
    </source>
</reference>
<dbReference type="PROSITE" id="PS51379">
    <property type="entry name" value="4FE4S_FER_2"/>
    <property type="match status" value="2"/>
</dbReference>
<dbReference type="RefSeq" id="WP_210200765.1">
    <property type="nucleotide sequence ID" value="NZ_OBEL01000001.1"/>
</dbReference>
<dbReference type="Gene3D" id="3.30.70.20">
    <property type="match status" value="1"/>
</dbReference>
<keyword evidence="6" id="KW-0408">Iron</keyword>
<keyword evidence="2" id="KW-0004">4Fe-4S</keyword>
<dbReference type="Pfam" id="PF12801">
    <property type="entry name" value="Fer4_5"/>
    <property type="match status" value="2"/>
</dbReference>
<evidence type="ECO:0000256" key="5">
    <source>
        <dbReference type="ARBA" id="ARBA00022982"/>
    </source>
</evidence>
<keyword evidence="11" id="KW-1185">Reference proteome</keyword>
<keyword evidence="8" id="KW-1133">Transmembrane helix</keyword>
<dbReference type="EMBL" id="OBEL01000001">
    <property type="protein sequence ID" value="SNZ07656.1"/>
    <property type="molecule type" value="Genomic_DNA"/>
</dbReference>
<dbReference type="PROSITE" id="PS00198">
    <property type="entry name" value="4FE4S_FER_1"/>
    <property type="match status" value="1"/>
</dbReference>
<evidence type="ECO:0000256" key="1">
    <source>
        <dbReference type="ARBA" id="ARBA00022448"/>
    </source>
</evidence>
<dbReference type="AlphaFoldDB" id="A0A285NIH0"/>
<feature type="transmembrane region" description="Helical" evidence="8">
    <location>
        <begin position="136"/>
        <end position="156"/>
    </location>
</feature>
<keyword evidence="5" id="KW-0249">Electron transport</keyword>
<evidence type="ECO:0000256" key="2">
    <source>
        <dbReference type="ARBA" id="ARBA00022485"/>
    </source>
</evidence>
<evidence type="ECO:0000256" key="4">
    <source>
        <dbReference type="ARBA" id="ARBA00022737"/>
    </source>
</evidence>
<dbReference type="GO" id="GO:0005886">
    <property type="term" value="C:plasma membrane"/>
    <property type="evidence" value="ECO:0007669"/>
    <property type="project" value="TreeGrafter"/>
</dbReference>
<dbReference type="InterPro" id="IPR011886">
    <property type="entry name" value="NapH_MauN"/>
</dbReference>
<evidence type="ECO:0000256" key="6">
    <source>
        <dbReference type="ARBA" id="ARBA00023004"/>
    </source>
</evidence>
<organism evidence="10 11">
    <name type="scientific">Cohaesibacter gelatinilyticus</name>
    <dbReference type="NCBI Taxonomy" id="372072"/>
    <lineage>
        <taxon>Bacteria</taxon>
        <taxon>Pseudomonadati</taxon>
        <taxon>Pseudomonadota</taxon>
        <taxon>Alphaproteobacteria</taxon>
        <taxon>Hyphomicrobiales</taxon>
        <taxon>Cohaesibacteraceae</taxon>
    </lineage>
</organism>
<evidence type="ECO:0000256" key="8">
    <source>
        <dbReference type="SAM" id="Phobius"/>
    </source>
</evidence>
<keyword evidence="3" id="KW-0479">Metal-binding</keyword>
<name>A0A285NIH0_9HYPH</name>
<dbReference type="Pfam" id="PF12838">
    <property type="entry name" value="Fer4_7"/>
    <property type="match status" value="1"/>
</dbReference>
<evidence type="ECO:0000256" key="3">
    <source>
        <dbReference type="ARBA" id="ARBA00022723"/>
    </source>
</evidence>
<keyword evidence="8" id="KW-0472">Membrane</keyword>
<dbReference type="GO" id="GO:0051539">
    <property type="term" value="F:4 iron, 4 sulfur cluster binding"/>
    <property type="evidence" value="ECO:0007669"/>
    <property type="project" value="UniProtKB-KW"/>
</dbReference>
<keyword evidence="1" id="KW-0813">Transport</keyword>
<dbReference type="Proteomes" id="UP000219439">
    <property type="component" value="Unassembled WGS sequence"/>
</dbReference>
<feature type="domain" description="4Fe-4S ferredoxin-type" evidence="9">
    <location>
        <begin position="252"/>
        <end position="281"/>
    </location>
</feature>